<dbReference type="InterPro" id="IPR014710">
    <property type="entry name" value="RmlC-like_jellyroll"/>
</dbReference>
<evidence type="ECO:0000256" key="2">
    <source>
        <dbReference type="ARBA" id="ARBA00023125"/>
    </source>
</evidence>
<keyword evidence="7" id="KW-1185">Reference proteome</keyword>
<reference evidence="6 7" key="1">
    <citation type="journal article" date="2009" name="Appl. Environ. Microbiol.">
        <title>Community genomic and proteomic analyses of chemoautotrophic iron-oxidizing "Leptospirillum rubarum" (Group II) and "Leptospirillum ferrodiazotrophum" (Group III) bacteria in acid mine drainage biofilms.</title>
        <authorList>
            <person name="Goltsman D.S."/>
            <person name="Denef V.J."/>
            <person name="Singer S.W."/>
            <person name="VerBerkmoes N.C."/>
            <person name="Lefsrud M."/>
            <person name="Mueller R.S."/>
            <person name="Dick G.J."/>
            <person name="Sun C.L."/>
            <person name="Wheeler K.E."/>
            <person name="Zemla A."/>
            <person name="Baker B.J."/>
            <person name="Hauser L."/>
            <person name="Land M."/>
            <person name="Shah M.B."/>
            <person name="Thelen M.P."/>
            <person name="Hettich R.L."/>
            <person name="Banfield J.F."/>
        </authorList>
    </citation>
    <scope>NUCLEOTIDE SEQUENCE [LARGE SCALE GENOMIC DNA]</scope>
</reference>
<keyword evidence="2" id="KW-0238">DNA-binding</keyword>
<dbReference type="SUPFAM" id="SSF46785">
    <property type="entry name" value="Winged helix' DNA-binding domain"/>
    <property type="match status" value="1"/>
</dbReference>
<dbReference type="SUPFAM" id="SSF51206">
    <property type="entry name" value="cAMP-binding domain-like"/>
    <property type="match status" value="1"/>
</dbReference>
<keyword evidence="3" id="KW-0804">Transcription</keyword>
<accession>C6HW21</accession>
<evidence type="ECO:0000313" key="7">
    <source>
        <dbReference type="Proteomes" id="UP000009374"/>
    </source>
</evidence>
<evidence type="ECO:0000259" key="5">
    <source>
        <dbReference type="PROSITE" id="PS51063"/>
    </source>
</evidence>
<feature type="domain" description="Cyclic nucleotide-binding" evidence="4">
    <location>
        <begin position="26"/>
        <end position="146"/>
    </location>
</feature>
<dbReference type="InterPro" id="IPR000595">
    <property type="entry name" value="cNMP-bd_dom"/>
</dbReference>
<dbReference type="GO" id="GO:0005829">
    <property type="term" value="C:cytosol"/>
    <property type="evidence" value="ECO:0007669"/>
    <property type="project" value="TreeGrafter"/>
</dbReference>
<organism evidence="6 7">
    <name type="scientific">Leptospirillum ferrodiazotrophum</name>
    <dbReference type="NCBI Taxonomy" id="412449"/>
    <lineage>
        <taxon>Bacteria</taxon>
        <taxon>Pseudomonadati</taxon>
        <taxon>Nitrospirota</taxon>
        <taxon>Nitrospiria</taxon>
        <taxon>Nitrospirales</taxon>
        <taxon>Nitrospiraceae</taxon>
        <taxon>Leptospirillum</taxon>
    </lineage>
</organism>
<evidence type="ECO:0000313" key="6">
    <source>
        <dbReference type="EMBL" id="EES53210.1"/>
    </source>
</evidence>
<dbReference type="Gene3D" id="1.10.10.10">
    <property type="entry name" value="Winged helix-like DNA-binding domain superfamily/Winged helix DNA-binding domain"/>
    <property type="match status" value="1"/>
</dbReference>
<dbReference type="Pfam" id="PF13545">
    <property type="entry name" value="HTH_Crp_2"/>
    <property type="match status" value="1"/>
</dbReference>
<dbReference type="PROSITE" id="PS50042">
    <property type="entry name" value="CNMP_BINDING_3"/>
    <property type="match status" value="1"/>
</dbReference>
<dbReference type="EMBL" id="GG693868">
    <property type="protein sequence ID" value="EES53210.1"/>
    <property type="molecule type" value="Genomic_DNA"/>
</dbReference>
<dbReference type="Gene3D" id="2.60.120.10">
    <property type="entry name" value="Jelly Rolls"/>
    <property type="match status" value="1"/>
</dbReference>
<gene>
    <name evidence="6" type="ORF">UBAL3_80290087</name>
</gene>
<dbReference type="GO" id="GO:0003700">
    <property type="term" value="F:DNA-binding transcription factor activity"/>
    <property type="evidence" value="ECO:0007669"/>
    <property type="project" value="TreeGrafter"/>
</dbReference>
<sequence length="242" mass="26934">MSPSLSPNDLHHEDLSLPEALDTHPLSQGLTPEHKERLAIFSKIRRYRPGHRIVEANEVGSEMYLLLSGSVKVSAEDPAGREITLAVLYSGDFFGEVSLWDNRGRTATVETLEPSQVVSIPGPPLLDLMRESPDMAFRLLTTLSARLRETDAKLMHMAYGDSYQKVARSLLEIYTKEGGLDGETPFIPDRFTRQELASLSGVTRETVSRSLGAFTMAGVIRLEKDRIVILSLDRLKKEGQAR</sequence>
<evidence type="ECO:0000256" key="3">
    <source>
        <dbReference type="ARBA" id="ARBA00023163"/>
    </source>
</evidence>
<dbReference type="InterPro" id="IPR018490">
    <property type="entry name" value="cNMP-bd_dom_sf"/>
</dbReference>
<evidence type="ECO:0000256" key="1">
    <source>
        <dbReference type="ARBA" id="ARBA00023015"/>
    </source>
</evidence>
<evidence type="ECO:0000259" key="4">
    <source>
        <dbReference type="PROSITE" id="PS50042"/>
    </source>
</evidence>
<dbReference type="InterPro" id="IPR036388">
    <property type="entry name" value="WH-like_DNA-bd_sf"/>
</dbReference>
<dbReference type="PROSITE" id="PS00889">
    <property type="entry name" value="CNMP_BINDING_2"/>
    <property type="match status" value="1"/>
</dbReference>
<keyword evidence="1" id="KW-0805">Transcription regulation</keyword>
<dbReference type="AlphaFoldDB" id="C6HW21"/>
<feature type="domain" description="HTH crp-type" evidence="5">
    <location>
        <begin position="160"/>
        <end position="233"/>
    </location>
</feature>
<dbReference type="Proteomes" id="UP000009374">
    <property type="component" value="Unassembled WGS sequence"/>
</dbReference>
<protein>
    <submittedName>
        <fullName evidence="6">Putative transcriptional regulator, Crp/Fnr family</fullName>
    </submittedName>
</protein>
<dbReference type="InterPro" id="IPR012318">
    <property type="entry name" value="HTH_CRP"/>
</dbReference>
<name>C6HW21_9BACT</name>
<proteinExistence type="predicted"/>
<dbReference type="GO" id="GO:0003677">
    <property type="term" value="F:DNA binding"/>
    <property type="evidence" value="ECO:0007669"/>
    <property type="project" value="UniProtKB-KW"/>
</dbReference>
<dbReference type="PROSITE" id="PS51063">
    <property type="entry name" value="HTH_CRP_2"/>
    <property type="match status" value="1"/>
</dbReference>
<dbReference type="InterPro" id="IPR050397">
    <property type="entry name" value="Env_Response_Regulators"/>
</dbReference>
<dbReference type="SMART" id="SM00419">
    <property type="entry name" value="HTH_CRP"/>
    <property type="match status" value="1"/>
</dbReference>
<dbReference type="PANTHER" id="PTHR24567:SF74">
    <property type="entry name" value="HTH-TYPE TRANSCRIPTIONAL REGULATOR ARCR"/>
    <property type="match status" value="1"/>
</dbReference>
<dbReference type="Pfam" id="PF00027">
    <property type="entry name" value="cNMP_binding"/>
    <property type="match status" value="1"/>
</dbReference>
<dbReference type="CDD" id="cd00038">
    <property type="entry name" value="CAP_ED"/>
    <property type="match status" value="1"/>
</dbReference>
<dbReference type="InterPro" id="IPR018488">
    <property type="entry name" value="cNMP-bd_CS"/>
</dbReference>
<dbReference type="PANTHER" id="PTHR24567">
    <property type="entry name" value="CRP FAMILY TRANSCRIPTIONAL REGULATORY PROTEIN"/>
    <property type="match status" value="1"/>
</dbReference>
<dbReference type="SMART" id="SM00100">
    <property type="entry name" value="cNMP"/>
    <property type="match status" value="1"/>
</dbReference>
<dbReference type="InterPro" id="IPR036390">
    <property type="entry name" value="WH_DNA-bd_sf"/>
</dbReference>